<proteinExistence type="predicted"/>
<evidence type="ECO:0000256" key="3">
    <source>
        <dbReference type="ARBA" id="ARBA00022824"/>
    </source>
</evidence>
<dbReference type="InterPro" id="IPR003388">
    <property type="entry name" value="Reticulon"/>
</dbReference>
<feature type="transmembrane region" description="Helical" evidence="6">
    <location>
        <begin position="58"/>
        <end position="77"/>
    </location>
</feature>
<dbReference type="GO" id="GO:0009617">
    <property type="term" value="P:response to bacterium"/>
    <property type="evidence" value="ECO:0007669"/>
    <property type="project" value="InterPro"/>
</dbReference>
<evidence type="ECO:0000259" key="7">
    <source>
        <dbReference type="PROSITE" id="PS50845"/>
    </source>
</evidence>
<accession>A0AAV2GIC1</accession>
<sequence length="312" mass="34801">MGETTPPPPPSRRISVHQLLGGGSVADVLLWRRWGASLTLLIVSSTSWYLFERAGYNFLTFMANVLFLLVLILFLWAKSASLLNRPLPPIPDLEITEETVDRVSQVVQVYVNHVLAVGCDIAIGRNLKVFLQISFVSWIVSYVGSLCSFLTFAYAGILLSLSIPVVYDKFQHQIDEKLVVAQRILEAQQRKIDETLLKKLPRPSQKEKKVLEVLNAVAGSYVLGNVFVLASAKDKAIRNPVEEALDKRQSIQQQEKSFQLQEGSEADRLVIFLFSLQLPRALHAASVAFTLYHHNGRNLVLPPTQNIPCAAA</sequence>
<keyword evidence="4 6" id="KW-1133">Transmembrane helix</keyword>
<dbReference type="Pfam" id="PF02453">
    <property type="entry name" value="Reticulon"/>
    <property type="match status" value="1"/>
</dbReference>
<evidence type="ECO:0000256" key="1">
    <source>
        <dbReference type="ARBA" id="ARBA00004477"/>
    </source>
</evidence>
<organism evidence="8 9">
    <name type="scientific">Linum trigynum</name>
    <dbReference type="NCBI Taxonomy" id="586398"/>
    <lineage>
        <taxon>Eukaryota</taxon>
        <taxon>Viridiplantae</taxon>
        <taxon>Streptophyta</taxon>
        <taxon>Embryophyta</taxon>
        <taxon>Tracheophyta</taxon>
        <taxon>Spermatophyta</taxon>
        <taxon>Magnoliopsida</taxon>
        <taxon>eudicotyledons</taxon>
        <taxon>Gunneridae</taxon>
        <taxon>Pentapetalae</taxon>
        <taxon>rosids</taxon>
        <taxon>fabids</taxon>
        <taxon>Malpighiales</taxon>
        <taxon>Linaceae</taxon>
        <taxon>Linum</taxon>
    </lineage>
</organism>
<evidence type="ECO:0000256" key="6">
    <source>
        <dbReference type="RuleBase" id="RU363132"/>
    </source>
</evidence>
<evidence type="ECO:0000256" key="4">
    <source>
        <dbReference type="ARBA" id="ARBA00022989"/>
    </source>
</evidence>
<feature type="transmembrane region" description="Helical" evidence="6">
    <location>
        <begin position="135"/>
        <end position="167"/>
    </location>
</feature>
<name>A0AAV2GIC1_9ROSI</name>
<dbReference type="PROSITE" id="PS50845">
    <property type="entry name" value="RETICULON"/>
    <property type="match status" value="1"/>
</dbReference>
<keyword evidence="3 6" id="KW-0256">Endoplasmic reticulum</keyword>
<dbReference type="Proteomes" id="UP001497516">
    <property type="component" value="Chromosome 9"/>
</dbReference>
<reference evidence="8 9" key="1">
    <citation type="submission" date="2024-04" db="EMBL/GenBank/DDBJ databases">
        <authorList>
            <person name="Fracassetti M."/>
        </authorList>
    </citation>
    <scope>NUCLEOTIDE SEQUENCE [LARGE SCALE GENOMIC DNA]</scope>
</reference>
<evidence type="ECO:0000313" key="8">
    <source>
        <dbReference type="EMBL" id="CAL1410206.1"/>
    </source>
</evidence>
<evidence type="ECO:0000256" key="5">
    <source>
        <dbReference type="ARBA" id="ARBA00023136"/>
    </source>
</evidence>
<evidence type="ECO:0000256" key="2">
    <source>
        <dbReference type="ARBA" id="ARBA00022692"/>
    </source>
</evidence>
<dbReference type="InterPro" id="IPR045064">
    <property type="entry name" value="Reticulon-like"/>
</dbReference>
<dbReference type="EMBL" id="OZ034822">
    <property type="protein sequence ID" value="CAL1410206.1"/>
    <property type="molecule type" value="Genomic_DNA"/>
</dbReference>
<dbReference type="GO" id="GO:0005789">
    <property type="term" value="C:endoplasmic reticulum membrane"/>
    <property type="evidence" value="ECO:0007669"/>
    <property type="project" value="UniProtKB-SubCell"/>
</dbReference>
<dbReference type="PANTHER" id="PTHR10994:SF154">
    <property type="entry name" value="RETICULON-LIKE PROTEIN B11"/>
    <property type="match status" value="1"/>
</dbReference>
<keyword evidence="5 6" id="KW-0472">Membrane</keyword>
<feature type="domain" description="Reticulon" evidence="7">
    <location>
        <begin position="25"/>
        <end position="211"/>
    </location>
</feature>
<protein>
    <recommendedName>
        <fullName evidence="6">Reticulon-like protein</fullName>
    </recommendedName>
</protein>
<keyword evidence="9" id="KW-1185">Reference proteome</keyword>
<evidence type="ECO:0000313" key="9">
    <source>
        <dbReference type="Proteomes" id="UP001497516"/>
    </source>
</evidence>
<comment type="subcellular location">
    <subcellularLocation>
        <location evidence="1 6">Endoplasmic reticulum membrane</location>
        <topology evidence="1 6">Multi-pass membrane protein</topology>
    </subcellularLocation>
</comment>
<keyword evidence="2 6" id="KW-0812">Transmembrane</keyword>
<feature type="transmembrane region" description="Helical" evidence="6">
    <location>
        <begin position="34"/>
        <end position="51"/>
    </location>
</feature>
<dbReference type="PANTHER" id="PTHR10994">
    <property type="entry name" value="RETICULON"/>
    <property type="match status" value="1"/>
</dbReference>
<gene>
    <name evidence="8" type="ORF">LTRI10_LOCUS49644</name>
</gene>
<dbReference type="AlphaFoldDB" id="A0AAV2GIC1"/>